<gene>
    <name evidence="1" type="ORF">QNM18_25015</name>
</gene>
<accession>A0ABT7ETJ7</accession>
<name>A0ABT7ETJ7_9GAMM</name>
<dbReference type="RefSeq" id="WP_284138748.1">
    <property type="nucleotide sequence ID" value="NZ_JASJUT010000016.1"/>
</dbReference>
<protein>
    <submittedName>
        <fullName evidence="1">Uncharacterized protein</fullName>
    </submittedName>
</protein>
<dbReference type="EMBL" id="JASJUT010000016">
    <property type="protein sequence ID" value="MDK2598319.1"/>
    <property type="molecule type" value="Genomic_DNA"/>
</dbReference>
<evidence type="ECO:0000313" key="2">
    <source>
        <dbReference type="Proteomes" id="UP001231915"/>
    </source>
</evidence>
<dbReference type="Proteomes" id="UP001231915">
    <property type="component" value="Unassembled WGS sequence"/>
</dbReference>
<sequence length="134" mass="15435">MDTKSKFAQTVQLKTNDDRTTLKLSEFEFLGSRFKCFVTLSSRGFGFHGTVYFDNPKKFLSDLEIMNSTMKGSAELKEDYNDHFLKFELNHLGHLIVSACFVEYSEHSQNLAVEFKTDQTCLPSFLEELKLVLV</sequence>
<organism evidence="1 2">
    <name type="scientific">Pseudoalteromonas obscura</name>
    <dbReference type="NCBI Taxonomy" id="3048491"/>
    <lineage>
        <taxon>Bacteria</taxon>
        <taxon>Pseudomonadati</taxon>
        <taxon>Pseudomonadota</taxon>
        <taxon>Gammaproteobacteria</taxon>
        <taxon>Alteromonadales</taxon>
        <taxon>Pseudoalteromonadaceae</taxon>
        <taxon>Pseudoalteromonas</taxon>
    </lineage>
</organism>
<comment type="caution">
    <text evidence="1">The sequence shown here is derived from an EMBL/GenBank/DDBJ whole genome shotgun (WGS) entry which is preliminary data.</text>
</comment>
<evidence type="ECO:0000313" key="1">
    <source>
        <dbReference type="EMBL" id="MDK2598319.1"/>
    </source>
</evidence>
<reference evidence="1 2" key="1">
    <citation type="submission" date="2023-05" db="EMBL/GenBank/DDBJ databases">
        <title>Pseudoalteromonas ardens sp. nov., Pseudoalteromonas obscura sp. nov., and Pseudoalteromonas umbrosa sp. nov., isolated from the coral Montipora capitata.</title>
        <authorList>
            <person name="Thomas E.M."/>
            <person name="Smith E.M."/>
            <person name="Papke E."/>
            <person name="Shlafstein M.D."/>
            <person name="Oline D.K."/>
            <person name="Videau P."/>
            <person name="Saw J.H."/>
            <person name="Strangman W.K."/>
            <person name="Ushijima B."/>
        </authorList>
    </citation>
    <scope>NUCLEOTIDE SEQUENCE [LARGE SCALE GENOMIC DNA]</scope>
    <source>
        <strain evidence="1 2">P94</strain>
    </source>
</reference>
<keyword evidence="2" id="KW-1185">Reference proteome</keyword>
<proteinExistence type="predicted"/>